<dbReference type="PIRSF" id="PIRSF008381">
    <property type="entry name" value="TP0020_vWA"/>
    <property type="match status" value="1"/>
</dbReference>
<keyword evidence="3" id="KW-0732">Signal</keyword>
<keyword evidence="2" id="KW-0812">Transmembrane</keyword>
<accession>A0A0H3BJJ8</accession>
<gene>
    <name evidence="5" type="ordered locus">TPASS_0020</name>
</gene>
<evidence type="ECO:0000259" key="4">
    <source>
        <dbReference type="PROSITE" id="PS50234"/>
    </source>
</evidence>
<dbReference type="PROSITE" id="PS50234">
    <property type="entry name" value="VWFA"/>
    <property type="match status" value="1"/>
</dbReference>
<feature type="compositionally biased region" description="Basic and acidic residues" evidence="1">
    <location>
        <begin position="271"/>
        <end position="287"/>
    </location>
</feature>
<dbReference type="SMR" id="A0A0H3BJJ8"/>
<evidence type="ECO:0000313" key="5">
    <source>
        <dbReference type="EMBL" id="ACD70447.1"/>
    </source>
</evidence>
<feature type="domain" description="VWFA" evidence="4">
    <location>
        <begin position="39"/>
        <end position="185"/>
    </location>
</feature>
<dbReference type="Proteomes" id="UP000001202">
    <property type="component" value="Chromosome"/>
</dbReference>
<evidence type="ECO:0000313" key="6">
    <source>
        <dbReference type="Proteomes" id="UP000001202"/>
    </source>
</evidence>
<dbReference type="CDD" id="cd00198">
    <property type="entry name" value="vWFA"/>
    <property type="match status" value="1"/>
</dbReference>
<dbReference type="Pfam" id="PF00092">
    <property type="entry name" value="VWA"/>
    <property type="match status" value="1"/>
</dbReference>
<keyword evidence="2" id="KW-1133">Transmembrane helix</keyword>
<dbReference type="InterPro" id="IPR036465">
    <property type="entry name" value="vWFA_dom_sf"/>
</dbReference>
<feature type="region of interest" description="Disordered" evidence="1">
    <location>
        <begin position="505"/>
        <end position="534"/>
    </location>
</feature>
<evidence type="ECO:0000256" key="2">
    <source>
        <dbReference type="SAM" id="Phobius"/>
    </source>
</evidence>
<dbReference type="SMART" id="SM00327">
    <property type="entry name" value="VWA"/>
    <property type="match status" value="1"/>
</dbReference>
<name>A0A0H3BJJ8_TREPS</name>
<protein>
    <submittedName>
        <fullName evidence="5">Protein 76K</fullName>
    </submittedName>
</protein>
<reference evidence="5 6" key="1">
    <citation type="journal article" date="2008" name="BMC Microbiol.">
        <title>Complete genome sequence of Treponema pallidum ssp. pallidum strain SS14 determined with oligonucleotide arrays.</title>
        <authorList>
            <person name="Matejkova P."/>
            <person name="Strouhal M."/>
            <person name="Smajs D."/>
            <person name="Norris S.J."/>
            <person name="Palzkill T."/>
            <person name="Petrosino J.F."/>
            <person name="Sodergren E."/>
            <person name="Norton J.E."/>
            <person name="Singh J."/>
            <person name="Richmond T.A."/>
            <person name="Molla M.N."/>
            <person name="Albert T.J."/>
            <person name="Weinstock G.M."/>
        </authorList>
    </citation>
    <scope>NUCLEOTIDE SEQUENCE [LARGE SCALE GENOMIC DNA]</scope>
    <source>
        <strain evidence="5 6">SS14</strain>
    </source>
</reference>
<dbReference type="AlphaFoldDB" id="A0A0H3BJJ8"/>
<keyword evidence="2" id="KW-0472">Membrane</keyword>
<dbReference type="PATRIC" id="fig|455434.6.peg.16"/>
<organism evidence="5 6">
    <name type="scientific">Treponema pallidum subsp. pallidum (strain SS14)</name>
    <dbReference type="NCBI Taxonomy" id="455434"/>
    <lineage>
        <taxon>Bacteria</taxon>
        <taxon>Pseudomonadati</taxon>
        <taxon>Spirochaetota</taxon>
        <taxon>Spirochaetia</taxon>
        <taxon>Spirochaetales</taxon>
        <taxon>Treponemataceae</taxon>
        <taxon>Treponema</taxon>
    </lineage>
</organism>
<dbReference type="Gene3D" id="3.40.50.410">
    <property type="entry name" value="von Willebrand factor, type A domain"/>
    <property type="match status" value="1"/>
</dbReference>
<evidence type="ECO:0000256" key="3">
    <source>
        <dbReference type="SAM" id="SignalP"/>
    </source>
</evidence>
<dbReference type="InterPro" id="IPR011191">
    <property type="entry name" value="Uncharacterised_Tp_vWA"/>
</dbReference>
<feature type="chain" id="PRO_5002605279" evidence="3">
    <location>
        <begin position="26"/>
        <end position="707"/>
    </location>
</feature>
<feature type="compositionally biased region" description="Basic and acidic residues" evidence="1">
    <location>
        <begin position="524"/>
        <end position="534"/>
    </location>
</feature>
<evidence type="ECO:0000256" key="1">
    <source>
        <dbReference type="SAM" id="MobiDB-lite"/>
    </source>
</evidence>
<dbReference type="EMBL" id="CP000805">
    <property type="protein sequence ID" value="ACD70447.1"/>
    <property type="molecule type" value="Genomic_DNA"/>
</dbReference>
<dbReference type="GeneID" id="93875813"/>
<feature type="region of interest" description="Disordered" evidence="1">
    <location>
        <begin position="271"/>
        <end position="299"/>
    </location>
</feature>
<dbReference type="KEGG" id="tpp:TPASS_0020"/>
<sequence>MRKCAMRIMRRLMLFLMCLCAALFAQELVREQSVTKSADITVLLDTSGTILPYRSVVSGSVLKDIATRFVRLGDSFHIISFSATPRHEISQVIRSEFDLSQVVSRFMILHQLGLYSDFLTALDFARTHLRALPAAHEKILIVVSDGIFNPPARSAYKNYNKDQVKINLARAAADLRREQVRVFYIKLPFPQDIQIRDLDDNLLTDLQKTDDVQISAVGSFAEGQTRRPKLDTVGVVSDQTGGVADNHAVATHGREDGTVQGVVGSHVEVARTQDRRSNADPAKREGVRPSSEATDVSREFTEDLGIRVSPVDSDGSVRFSEKERTLPVLHFPRVLEVQGKYAECMFEVENSTDAPVLLHLERVIFDNGVETDIVSVQTESCAVASGARAMLRTTFLLPKRYHEEGTYQVTMRVQFADNVRVFPQVATAELRVSPLPFLGLVRRGIHGVLSSVGLTHAFGYVLDMVGLSRTGFGAVLLPLFALAIFLVLVSAVVCRSKRVLSRKSWRGSPRTENGCQGPGSMSDFRAHSVKEQRQDQERVYAGMERIVSQRKSDVQDRLSVLNAATAFGRDRVSFSPRVTRAEHGCSRSGMTEIFVFDQTRAIGKRNIHVMKAGTRLGVGGHKGDDFLIFLVPFPRRLAQVYFDGEVYHLAILKPRYFPYEESSVVHDCVGRVVTLVSDRGYHVPFTFRQYEDPAVRLNNLLTSIEYA</sequence>
<dbReference type="InterPro" id="IPR002035">
    <property type="entry name" value="VWF_A"/>
</dbReference>
<dbReference type="SUPFAM" id="SSF53300">
    <property type="entry name" value="vWA-like"/>
    <property type="match status" value="1"/>
</dbReference>
<feature type="signal peptide" evidence="3">
    <location>
        <begin position="1"/>
        <end position="25"/>
    </location>
</feature>
<dbReference type="RefSeq" id="WP_012460510.1">
    <property type="nucleotide sequence ID" value="NC_010741.1"/>
</dbReference>
<proteinExistence type="predicted"/>
<feature type="transmembrane region" description="Helical" evidence="2">
    <location>
        <begin position="472"/>
        <end position="494"/>
    </location>
</feature>